<dbReference type="CDD" id="cd00054">
    <property type="entry name" value="EGF_CA"/>
    <property type="match status" value="1"/>
</dbReference>
<dbReference type="InterPro" id="IPR006026">
    <property type="entry name" value="Peptidase_Metallo"/>
</dbReference>
<dbReference type="SMART" id="SM00137">
    <property type="entry name" value="MAM"/>
    <property type="match status" value="1"/>
</dbReference>
<dbReference type="InterPro" id="IPR013320">
    <property type="entry name" value="ConA-like_dom_sf"/>
</dbReference>
<evidence type="ECO:0000256" key="4">
    <source>
        <dbReference type="ARBA" id="ARBA00022525"/>
    </source>
</evidence>
<keyword evidence="14 22" id="KW-0482">Metalloprotease</keyword>
<feature type="active site" evidence="23 26">
    <location>
        <position position="153"/>
    </location>
</feature>
<dbReference type="FunFam" id="2.10.25.10:FF:000363">
    <property type="entry name" value="Meprin A subunit"/>
    <property type="match status" value="1"/>
</dbReference>
<keyword evidence="10" id="KW-0732">Signal</keyword>
<evidence type="ECO:0000256" key="5">
    <source>
        <dbReference type="ARBA" id="ARBA00022536"/>
    </source>
</evidence>
<dbReference type="PRINTS" id="PR00020">
    <property type="entry name" value="MAMDOMAIN"/>
</dbReference>
<keyword evidence="3" id="KW-1003">Cell membrane</keyword>
<evidence type="ECO:0000259" key="30">
    <source>
        <dbReference type="PROSITE" id="PS50144"/>
    </source>
</evidence>
<dbReference type="CDD" id="cd06263">
    <property type="entry name" value="MAM"/>
    <property type="match status" value="1"/>
</dbReference>
<dbReference type="InterPro" id="IPR001506">
    <property type="entry name" value="Peptidase_M12A"/>
</dbReference>
<dbReference type="SUPFAM" id="SSF55486">
    <property type="entry name" value="Metalloproteases ('zincins'), catalytic domain"/>
    <property type="match status" value="1"/>
</dbReference>
<evidence type="ECO:0000256" key="12">
    <source>
        <dbReference type="ARBA" id="ARBA00022833"/>
    </source>
</evidence>
<dbReference type="Ensembl" id="ENSSPUT00000025566.1">
    <property type="protein sequence ID" value="ENSSPUP00000023967.1"/>
    <property type="gene ID" value="ENSSPUG00000018359.1"/>
</dbReference>
<evidence type="ECO:0000256" key="9">
    <source>
        <dbReference type="ARBA" id="ARBA00022723"/>
    </source>
</evidence>
<dbReference type="SUPFAM" id="SSF57196">
    <property type="entry name" value="EGF/Laminin"/>
    <property type="match status" value="1"/>
</dbReference>
<dbReference type="InterPro" id="IPR000742">
    <property type="entry name" value="EGF"/>
</dbReference>
<dbReference type="GO" id="GO:0006954">
    <property type="term" value="P:inflammatory response"/>
    <property type="evidence" value="ECO:0007669"/>
    <property type="project" value="UniProtKB-KW"/>
</dbReference>
<dbReference type="GO" id="GO:0004222">
    <property type="term" value="F:metalloendopeptidase activity"/>
    <property type="evidence" value="ECO:0007669"/>
    <property type="project" value="UniProtKB-UniRule"/>
</dbReference>
<evidence type="ECO:0000256" key="14">
    <source>
        <dbReference type="ARBA" id="ARBA00023049"/>
    </source>
</evidence>
<comment type="subcellular location">
    <subcellularLocation>
        <location evidence="1">Cell membrane</location>
        <topology evidence="1">Single-pass type I membrane protein</topology>
    </subcellularLocation>
    <subcellularLocation>
        <location evidence="2">Secreted</location>
    </subcellularLocation>
</comment>
<dbReference type="PRINTS" id="PR00480">
    <property type="entry name" value="ASTACIN"/>
</dbReference>
<dbReference type="SUPFAM" id="SSF49899">
    <property type="entry name" value="Concanavalin A-like lectins/glucanases"/>
    <property type="match status" value="1"/>
</dbReference>
<feature type="binding site" evidence="24 26">
    <location>
        <position position="162"/>
    </location>
    <ligand>
        <name>Zn(2+)</name>
        <dbReference type="ChEBI" id="CHEBI:29105"/>
        <note>catalytic</note>
    </ligand>
</feature>
<dbReference type="Gene3D" id="2.60.120.200">
    <property type="match status" value="1"/>
</dbReference>
<evidence type="ECO:0000256" key="10">
    <source>
        <dbReference type="ARBA" id="ARBA00022729"/>
    </source>
</evidence>
<keyword evidence="8" id="KW-0812">Transmembrane</keyword>
<evidence type="ECO:0000259" key="31">
    <source>
        <dbReference type="PROSITE" id="PS51864"/>
    </source>
</evidence>
<feature type="domain" description="EGF-like" evidence="28">
    <location>
        <begin position="635"/>
        <end position="675"/>
    </location>
</feature>
<evidence type="ECO:0000256" key="23">
    <source>
        <dbReference type="PIRSR" id="PIRSR001196-1"/>
    </source>
</evidence>
<keyword evidence="5 25" id="KW-0245">EGF-like domain</keyword>
<feature type="binding site" evidence="24 26">
    <location>
        <position position="156"/>
    </location>
    <ligand>
        <name>Zn(2+)</name>
        <dbReference type="ChEBI" id="CHEBI:29105"/>
        <note>catalytic</note>
    </ligand>
</feature>
<dbReference type="FunFam" id="2.60.120.200:FF:000037">
    <property type="entry name" value="Meprin A subunit"/>
    <property type="match status" value="1"/>
</dbReference>
<evidence type="ECO:0000256" key="8">
    <source>
        <dbReference type="ARBA" id="ARBA00022692"/>
    </source>
</evidence>
<dbReference type="GO" id="GO:0005886">
    <property type="term" value="C:plasma membrane"/>
    <property type="evidence" value="ECO:0007669"/>
    <property type="project" value="UniProtKB-SubCell"/>
</dbReference>
<dbReference type="PROSITE" id="PS50060">
    <property type="entry name" value="MAM_2"/>
    <property type="match status" value="1"/>
</dbReference>
<dbReference type="PROSITE" id="PS50026">
    <property type="entry name" value="EGF_3"/>
    <property type="match status" value="1"/>
</dbReference>
<dbReference type="GeneTree" id="ENSGT00950000183111"/>
<dbReference type="SMART" id="SM00235">
    <property type="entry name" value="ZnMc"/>
    <property type="match status" value="1"/>
</dbReference>
<keyword evidence="18" id="KW-0325">Glycoprotein</keyword>
<dbReference type="Proteomes" id="UP000694392">
    <property type="component" value="Unplaced"/>
</dbReference>
<proteinExistence type="predicted"/>
<dbReference type="Gene3D" id="3.40.390.10">
    <property type="entry name" value="Collagenase (Catalytic Domain)"/>
    <property type="match status" value="1"/>
</dbReference>
<evidence type="ECO:0000256" key="3">
    <source>
        <dbReference type="ARBA" id="ARBA00022475"/>
    </source>
</evidence>
<evidence type="ECO:0000256" key="24">
    <source>
        <dbReference type="PIRSR" id="PIRSR001196-2"/>
    </source>
</evidence>
<dbReference type="PIRSF" id="PIRSF001196">
    <property type="entry name" value="Meprin"/>
    <property type="match status" value="1"/>
</dbReference>
<keyword evidence="9 22" id="KW-0479">Metal-binding</keyword>
<dbReference type="Gene3D" id="2.60.210.10">
    <property type="entry name" value="Apoptosis, Tumor Necrosis Factor Receptor Associated Protein 2, Chain A"/>
    <property type="match status" value="1"/>
</dbReference>
<evidence type="ECO:0000256" key="18">
    <source>
        <dbReference type="ARBA" id="ARBA00023180"/>
    </source>
</evidence>
<dbReference type="SUPFAM" id="SSF49599">
    <property type="entry name" value="TRAF domain-like"/>
    <property type="match status" value="1"/>
</dbReference>
<reference evidence="32" key="1">
    <citation type="submission" date="2025-08" db="UniProtKB">
        <authorList>
            <consortium name="Ensembl"/>
        </authorList>
    </citation>
    <scope>IDENTIFICATION</scope>
</reference>
<feature type="domain" description="MATH" evidence="30">
    <location>
        <begin position="429"/>
        <end position="594"/>
    </location>
</feature>
<keyword evidence="7 22" id="KW-0645">Protease</keyword>
<evidence type="ECO:0000256" key="17">
    <source>
        <dbReference type="ARBA" id="ARBA00023157"/>
    </source>
</evidence>
<evidence type="ECO:0000256" key="26">
    <source>
        <dbReference type="PROSITE-ProRule" id="PRU01211"/>
    </source>
</evidence>
<dbReference type="PROSITE" id="PS51864">
    <property type="entry name" value="ASTACIN"/>
    <property type="match status" value="1"/>
</dbReference>
<dbReference type="EC" id="3.4.24.-" evidence="22"/>
<feature type="binding site" evidence="24 26">
    <location>
        <position position="152"/>
    </location>
    <ligand>
        <name>Zn(2+)</name>
        <dbReference type="ChEBI" id="CHEBI:29105"/>
        <note>catalytic</note>
    </ligand>
</feature>
<evidence type="ECO:0000259" key="29">
    <source>
        <dbReference type="PROSITE" id="PS50060"/>
    </source>
</evidence>
<organism evidence="32 33">
    <name type="scientific">Sphenodon punctatus</name>
    <name type="common">Tuatara</name>
    <name type="synonym">Hatteria punctata</name>
    <dbReference type="NCBI Taxonomy" id="8508"/>
    <lineage>
        <taxon>Eukaryota</taxon>
        <taxon>Metazoa</taxon>
        <taxon>Chordata</taxon>
        <taxon>Craniata</taxon>
        <taxon>Vertebrata</taxon>
        <taxon>Euteleostomi</taxon>
        <taxon>Lepidosauria</taxon>
        <taxon>Sphenodontia</taxon>
        <taxon>Sphenodontidae</taxon>
        <taxon>Sphenodon</taxon>
    </lineage>
</organism>
<dbReference type="InterPro" id="IPR008294">
    <property type="entry name" value="Meprin"/>
</dbReference>
<dbReference type="PANTHER" id="PTHR10127">
    <property type="entry name" value="DISCOIDIN, CUB, EGF, LAMININ , AND ZINC METALLOPROTEASE DOMAIN CONTAINING"/>
    <property type="match status" value="1"/>
</dbReference>
<dbReference type="PANTHER" id="PTHR10127:SF824">
    <property type="entry name" value="MEPRIN A SUBUNIT ALPHA"/>
    <property type="match status" value="1"/>
</dbReference>
<keyword evidence="13" id="KW-1133">Transmembrane helix</keyword>
<evidence type="ECO:0000256" key="15">
    <source>
        <dbReference type="ARBA" id="ARBA00023136"/>
    </source>
</evidence>
<accession>A0A8D0LCL3</accession>
<evidence type="ECO:0000313" key="33">
    <source>
        <dbReference type="Proteomes" id="UP000694392"/>
    </source>
</evidence>
<dbReference type="SMART" id="SM00061">
    <property type="entry name" value="MATH"/>
    <property type="match status" value="1"/>
</dbReference>
<dbReference type="Pfam" id="PF22486">
    <property type="entry name" value="MATH_2"/>
    <property type="match status" value="1"/>
</dbReference>
<evidence type="ECO:0000256" key="13">
    <source>
        <dbReference type="ARBA" id="ARBA00022989"/>
    </source>
</evidence>
<evidence type="ECO:0000256" key="19">
    <source>
        <dbReference type="ARBA" id="ARBA00023198"/>
    </source>
</evidence>
<dbReference type="InterPro" id="IPR002083">
    <property type="entry name" value="MATH/TRAF_dom"/>
</dbReference>
<dbReference type="GO" id="GO:0005576">
    <property type="term" value="C:extracellular region"/>
    <property type="evidence" value="ECO:0007669"/>
    <property type="project" value="UniProtKB-SubCell"/>
</dbReference>
<feature type="domain" description="MAM" evidence="29">
    <location>
        <begin position="264"/>
        <end position="431"/>
    </location>
</feature>
<dbReference type="FunFam" id="3.40.390.10:FF:000015">
    <property type="entry name" value="Meprin A subunit"/>
    <property type="match status" value="1"/>
</dbReference>
<comment type="cofactor">
    <cofactor evidence="26 27">
        <name>Zn(2+)</name>
        <dbReference type="ChEBI" id="CHEBI:29105"/>
    </cofactor>
    <text evidence="26 27">Binds 1 zinc ion per subunit.</text>
</comment>
<comment type="caution">
    <text evidence="25">Lacks conserved residue(s) required for the propagation of feature annotation.</text>
</comment>
<evidence type="ECO:0000256" key="16">
    <source>
        <dbReference type="ARBA" id="ARBA00023145"/>
    </source>
</evidence>
<dbReference type="GO" id="GO:0007173">
    <property type="term" value="P:epidermal growth factor receptor signaling pathway"/>
    <property type="evidence" value="ECO:0007669"/>
    <property type="project" value="Ensembl"/>
</dbReference>
<dbReference type="InterPro" id="IPR024079">
    <property type="entry name" value="MetalloPept_cat_dom_sf"/>
</dbReference>
<dbReference type="GO" id="GO:0006508">
    <property type="term" value="P:proteolysis"/>
    <property type="evidence" value="ECO:0007669"/>
    <property type="project" value="UniProtKB-KW"/>
</dbReference>
<dbReference type="Pfam" id="PF00008">
    <property type="entry name" value="EGF"/>
    <property type="match status" value="1"/>
</dbReference>
<dbReference type="InterPro" id="IPR008974">
    <property type="entry name" value="TRAF-like"/>
</dbReference>
<comment type="subunit">
    <text evidence="21">Homotetramer consisting of disulfide-linked beta subunits, or heterotetramer of two alpha and two beta subunits formed by non-covalent association of two disulfide-linked heterodimers. Interacts with MBL2 through its carbohydrate moiety. This interaction may inhibit its catalytic activity. Interacts with TSPAN8.</text>
</comment>
<evidence type="ECO:0000256" key="1">
    <source>
        <dbReference type="ARBA" id="ARBA00004251"/>
    </source>
</evidence>
<evidence type="ECO:0000256" key="6">
    <source>
        <dbReference type="ARBA" id="ARBA00022553"/>
    </source>
</evidence>
<dbReference type="PROSITE" id="PS50144">
    <property type="entry name" value="MATH"/>
    <property type="match status" value="1"/>
</dbReference>
<evidence type="ECO:0000256" key="22">
    <source>
        <dbReference type="PIRNR" id="PIRNR001196"/>
    </source>
</evidence>
<feature type="domain" description="Peptidase M12A" evidence="31">
    <location>
        <begin position="63"/>
        <end position="257"/>
    </location>
</feature>
<keyword evidence="17" id="KW-1015">Disulfide bond</keyword>
<dbReference type="Pfam" id="PF01400">
    <property type="entry name" value="Astacin"/>
    <property type="match status" value="1"/>
</dbReference>
<evidence type="ECO:0000256" key="20">
    <source>
        <dbReference type="ARBA" id="ARBA00051946"/>
    </source>
</evidence>
<keyword evidence="16" id="KW-0865">Zymogen</keyword>
<keyword evidence="6" id="KW-0597">Phosphoprotein</keyword>
<reference evidence="32" key="2">
    <citation type="submission" date="2025-09" db="UniProtKB">
        <authorList>
            <consortium name="Ensembl"/>
        </authorList>
    </citation>
    <scope>IDENTIFICATION</scope>
</reference>
<evidence type="ECO:0000313" key="32">
    <source>
        <dbReference type="Ensembl" id="ENSSPUP00000023967.1"/>
    </source>
</evidence>
<keyword evidence="4" id="KW-0964">Secreted</keyword>
<comment type="catalytic activity">
    <reaction evidence="20">
        <text>Hydrolysis of proteins, including azocasein, and peptides. Hydrolysis of 5-His-|-Leu-6, 6-Leu-|-Cys-7, 14-Ala-|-Leu-15 and 19-Cys-|-Gly-20 bonds in insulin B chain.</text>
        <dbReference type="EC" id="3.4.24.63"/>
    </reaction>
</comment>
<dbReference type="GO" id="GO:0008270">
    <property type="term" value="F:zinc ion binding"/>
    <property type="evidence" value="ECO:0007669"/>
    <property type="project" value="UniProtKB-UniRule"/>
</dbReference>
<evidence type="ECO:0000256" key="21">
    <source>
        <dbReference type="ARBA" id="ARBA00061743"/>
    </source>
</evidence>
<name>A0A8D0LCL3_SPHPU</name>
<dbReference type="PROSITE" id="PS00740">
    <property type="entry name" value="MAM_1"/>
    <property type="match status" value="1"/>
</dbReference>
<evidence type="ECO:0000256" key="7">
    <source>
        <dbReference type="ARBA" id="ARBA00022670"/>
    </source>
</evidence>
<keyword evidence="15" id="KW-0472">Membrane</keyword>
<dbReference type="AlphaFoldDB" id="A0A8D0LCL3"/>
<evidence type="ECO:0000256" key="11">
    <source>
        <dbReference type="ARBA" id="ARBA00022801"/>
    </source>
</evidence>
<keyword evidence="11 22" id="KW-0378">Hydrolase</keyword>
<sequence>LGSGGSMPVCSVLEKLRGYLTAGKYLANPVHTVRTTDAAHLFISEGALQAGNLSPSFQQNERNALVGDNYRWKFPIPYILADNLELNAKGVILQSFETFRLKSCVDFKPYEEESTYIIFQKFDGCWSMVGDQKSGQNLSIGARCDYKAIVEHEILHALGFYHEQSRTDRDDYVKIWWDEILSGCSHNFVKYDDSRITDLNTPYDYESLMHYAPFSFNKNESFPTITAKIPVFNDVIGQRLDFSAIDLERLNRMYNCTSSLTLLDQCAFELANICGMIQGTRDDGDWVREKSDAAGREDHTLIGRCRDAGYFMHFYTSSGNAEDGALLESRILYPKRTQQCLQFFYKMTGSSSDKLVIWVKEDDGSGNIRKLVKIKTFQGDTSDQNWKIAHVSFSTQGRFRYLFQGLRGNSNVSSGGISVDDITLTETPCPNAVWLIRNFTHILDIAPAGAALDSPRFYSPEGYGYGITVRPRGANGSVYENYTYVGFFLSSGENDGILEWPALNRQVVLTVMDQDPDIRNRMSSSKSLTTRKSEVIANKNDTSMWDKPSLTGIFDASCNCYKSPSWGWTTFISHAQLRRRNFLKNNDLIIFAEFVDLTHLNKTEVPVRPTRFINDGLILERQRRSAPLEDWSSYLRDPCDPNPCQNKGICVTVKGKASCRCPSTQTFFYTGERCQTAQVHGSLLG</sequence>
<keyword evidence="33" id="KW-1185">Reference proteome</keyword>
<keyword evidence="12 22" id="KW-0862">Zinc</keyword>
<protein>
    <recommendedName>
        <fullName evidence="22">Meprin A subunit</fullName>
        <ecNumber evidence="22">3.4.24.-</ecNumber>
    </recommendedName>
    <alternativeName>
        <fullName evidence="22">Endopeptidase-2</fullName>
    </alternativeName>
</protein>
<evidence type="ECO:0000256" key="2">
    <source>
        <dbReference type="ARBA" id="ARBA00004613"/>
    </source>
</evidence>
<evidence type="ECO:0000256" key="25">
    <source>
        <dbReference type="PROSITE-ProRule" id="PRU00076"/>
    </source>
</evidence>
<evidence type="ECO:0000256" key="27">
    <source>
        <dbReference type="RuleBase" id="RU361183"/>
    </source>
</evidence>
<dbReference type="InterPro" id="IPR000998">
    <property type="entry name" value="MAM_dom"/>
</dbReference>
<evidence type="ECO:0000259" key="28">
    <source>
        <dbReference type="PROSITE" id="PS50026"/>
    </source>
</evidence>
<dbReference type="Gene3D" id="2.10.25.10">
    <property type="entry name" value="Laminin"/>
    <property type="match status" value="1"/>
</dbReference>
<keyword evidence="19" id="KW-0395">Inflammatory response</keyword>
<dbReference type="FunFam" id="2.60.210.10:FF:000009">
    <property type="entry name" value="Meprin A subunit"/>
    <property type="match status" value="1"/>
</dbReference>
<dbReference type="Pfam" id="PF00629">
    <property type="entry name" value="MAM"/>
    <property type="match status" value="1"/>
</dbReference>